<dbReference type="InterPro" id="IPR003591">
    <property type="entry name" value="Leu-rich_rpt_typical-subtyp"/>
</dbReference>
<dbReference type="InterPro" id="IPR051071">
    <property type="entry name" value="LRR-bact_E3_ubiq_ligases"/>
</dbReference>
<dbReference type="PRINTS" id="PR00019">
    <property type="entry name" value="LEURICHRPT"/>
</dbReference>
<organism evidence="6 7">
    <name type="scientific">Parambassis ranga</name>
    <name type="common">Indian glassy fish</name>
    <dbReference type="NCBI Taxonomy" id="210632"/>
    <lineage>
        <taxon>Eukaryota</taxon>
        <taxon>Metazoa</taxon>
        <taxon>Chordata</taxon>
        <taxon>Craniata</taxon>
        <taxon>Vertebrata</taxon>
        <taxon>Euteleostomi</taxon>
        <taxon>Actinopterygii</taxon>
        <taxon>Neopterygii</taxon>
        <taxon>Teleostei</taxon>
        <taxon>Neoteleostei</taxon>
        <taxon>Acanthomorphata</taxon>
        <taxon>Ovalentaria</taxon>
        <taxon>Ambassidae</taxon>
        <taxon>Parambassis</taxon>
    </lineage>
</organism>
<dbReference type="Pfam" id="PF00560">
    <property type="entry name" value="LRR_1"/>
    <property type="match status" value="1"/>
</dbReference>
<dbReference type="Pfam" id="PF13855">
    <property type="entry name" value="LRR_8"/>
    <property type="match status" value="1"/>
</dbReference>
<evidence type="ECO:0000256" key="4">
    <source>
        <dbReference type="SAM" id="Phobius"/>
    </source>
</evidence>
<dbReference type="Pfam" id="PF01462">
    <property type="entry name" value="LRRNT"/>
    <property type="match status" value="1"/>
</dbReference>
<evidence type="ECO:0000259" key="5">
    <source>
        <dbReference type="SMART" id="SM00013"/>
    </source>
</evidence>
<name>A0A6P7JI28_9TELE</name>
<dbReference type="FunFam" id="3.80.10.10:FF:000445">
    <property type="entry name" value="Oligodendrocyte myelin glycoprotein b"/>
    <property type="match status" value="1"/>
</dbReference>
<keyword evidence="1" id="KW-0433">Leucine-rich repeat</keyword>
<sequence length="417" mass="46932">MLNLLNFSIFSSDTNPAPVLLCRALTMPECTASVVCLLFLLLGGLLGGWVLSICPSMCSCSGGHRIVDCSSRGLTKLPPGLQHNIRFLNLSFNSLQGLDNQLSHYAHLRTLDLSYNRLETLPPALPRSLWDIRAAGNHLRLLEKNDTAYHWNLKVLDLSDNELEKVVFINNTLLSLQDLNLSHNRFWTVPTNMPHNLESINLSHNYLVQILPGSLDRLARLSKFYLHANRFSWLPEGIFDKLTVLEVITLGDNPWACEEEENMTKLLRWAEQSRATVLGCPCYTRPICGQTHLATPRREWHSALFTEPPLWVNRGEEHDAHTPARTAEVTSSYQAKSAFFDTGVFQDRRGVNESGDTVAYVWTSSTSFSMHTSTTEHMQSSSKKPKVANSQNKGCRLALQQTFILVVIVMTTAFTTY</sequence>
<dbReference type="SMART" id="SM00013">
    <property type="entry name" value="LRRNT"/>
    <property type="match status" value="1"/>
</dbReference>
<keyword evidence="2" id="KW-0732">Signal</keyword>
<dbReference type="GeneID" id="114445513"/>
<feature type="domain" description="LRRNT" evidence="5">
    <location>
        <begin position="53"/>
        <end position="87"/>
    </location>
</feature>
<evidence type="ECO:0000313" key="7">
    <source>
        <dbReference type="RefSeq" id="XP_028276418.1"/>
    </source>
</evidence>
<dbReference type="GO" id="GO:0031102">
    <property type="term" value="P:neuron projection regeneration"/>
    <property type="evidence" value="ECO:0007669"/>
    <property type="project" value="TreeGrafter"/>
</dbReference>
<dbReference type="PANTHER" id="PTHR47114:SF4">
    <property type="entry name" value="OLIGODENDROCYTE MYELIN GLYCOPROTEIN B"/>
    <property type="match status" value="1"/>
</dbReference>
<dbReference type="InterPro" id="IPR001611">
    <property type="entry name" value="Leu-rich_rpt"/>
</dbReference>
<gene>
    <name evidence="7" type="primary">omgb</name>
</gene>
<keyword evidence="4" id="KW-1133">Transmembrane helix</keyword>
<feature type="transmembrane region" description="Helical" evidence="4">
    <location>
        <begin position="30"/>
        <end position="51"/>
    </location>
</feature>
<evidence type="ECO:0000256" key="2">
    <source>
        <dbReference type="ARBA" id="ARBA00022729"/>
    </source>
</evidence>
<keyword evidence="4" id="KW-0812">Transmembrane</keyword>
<dbReference type="PANTHER" id="PTHR47114">
    <property type="match status" value="1"/>
</dbReference>
<evidence type="ECO:0000256" key="1">
    <source>
        <dbReference type="ARBA" id="ARBA00022614"/>
    </source>
</evidence>
<dbReference type="SUPFAM" id="SSF52058">
    <property type="entry name" value="L domain-like"/>
    <property type="match status" value="1"/>
</dbReference>
<dbReference type="RefSeq" id="XP_028276418.1">
    <property type="nucleotide sequence ID" value="XM_028420617.1"/>
</dbReference>
<dbReference type="InParanoid" id="A0A6P7JI28"/>
<dbReference type="Gene3D" id="3.80.10.10">
    <property type="entry name" value="Ribonuclease Inhibitor"/>
    <property type="match status" value="2"/>
</dbReference>
<keyword evidence="6" id="KW-1185">Reference proteome</keyword>
<evidence type="ECO:0000256" key="3">
    <source>
        <dbReference type="ARBA" id="ARBA00022737"/>
    </source>
</evidence>
<proteinExistence type="predicted"/>
<dbReference type="CTD" id="101882436"/>
<accession>A0A6P7JI28</accession>
<dbReference type="InterPro" id="IPR000372">
    <property type="entry name" value="LRRNT"/>
</dbReference>
<protein>
    <submittedName>
        <fullName evidence="7">Oligodendrocyte-myelin glycoprotein isoform X1</fullName>
    </submittedName>
</protein>
<dbReference type="SMART" id="SM00369">
    <property type="entry name" value="LRR_TYP"/>
    <property type="match status" value="4"/>
</dbReference>
<dbReference type="PROSITE" id="PS51450">
    <property type="entry name" value="LRR"/>
    <property type="match status" value="2"/>
</dbReference>
<keyword evidence="4" id="KW-0472">Membrane</keyword>
<dbReference type="OrthoDB" id="1574204at2759"/>
<keyword evidence="3" id="KW-0677">Repeat</keyword>
<evidence type="ECO:0000313" key="6">
    <source>
        <dbReference type="Proteomes" id="UP000515145"/>
    </source>
</evidence>
<dbReference type="FunCoup" id="A0A6P7JI28">
    <property type="interactions" value="491"/>
</dbReference>
<dbReference type="Proteomes" id="UP000515145">
    <property type="component" value="Chromosome 13"/>
</dbReference>
<dbReference type="InterPro" id="IPR032675">
    <property type="entry name" value="LRR_dom_sf"/>
</dbReference>
<reference evidence="7" key="1">
    <citation type="submission" date="2025-08" db="UniProtKB">
        <authorList>
            <consortium name="RefSeq"/>
        </authorList>
    </citation>
    <scope>IDENTIFICATION</scope>
</reference>
<dbReference type="AlphaFoldDB" id="A0A6P7JI28"/>